<dbReference type="CDD" id="cd02440">
    <property type="entry name" value="AdoMet_MTases"/>
    <property type="match status" value="1"/>
</dbReference>
<dbReference type="PANTHER" id="PTHR13069:SF21">
    <property type="entry name" value="ALKYLATED DNA REPAIR PROTEIN ALKB HOMOLOG 8"/>
    <property type="match status" value="1"/>
</dbReference>
<dbReference type="GO" id="GO:0032259">
    <property type="term" value="P:methylation"/>
    <property type="evidence" value="ECO:0007669"/>
    <property type="project" value="UniProtKB-KW"/>
</dbReference>
<feature type="domain" description="Methyltransferase type 11" evidence="3">
    <location>
        <begin position="55"/>
        <end position="146"/>
    </location>
</feature>
<organism evidence="4 5">
    <name type="scientific">Carpediemonas membranifera</name>
    <dbReference type="NCBI Taxonomy" id="201153"/>
    <lineage>
        <taxon>Eukaryota</taxon>
        <taxon>Metamonada</taxon>
        <taxon>Carpediemonas-like organisms</taxon>
        <taxon>Carpediemonas</taxon>
    </lineage>
</organism>
<evidence type="ECO:0000256" key="2">
    <source>
        <dbReference type="ARBA" id="ARBA00022679"/>
    </source>
</evidence>
<dbReference type="EMBL" id="JAHDYR010000012">
    <property type="protein sequence ID" value="KAG9395315.1"/>
    <property type="molecule type" value="Genomic_DNA"/>
</dbReference>
<evidence type="ECO:0000313" key="5">
    <source>
        <dbReference type="Proteomes" id="UP000717585"/>
    </source>
</evidence>
<dbReference type="AlphaFoldDB" id="A0A8J6AY46"/>
<comment type="caution">
    <text evidence="4">The sequence shown here is derived from an EMBL/GenBank/DDBJ whole genome shotgun (WGS) entry which is preliminary data.</text>
</comment>
<dbReference type="GO" id="GO:0008175">
    <property type="term" value="F:tRNA methyltransferase activity"/>
    <property type="evidence" value="ECO:0007669"/>
    <property type="project" value="UniProtKB-ARBA"/>
</dbReference>
<name>A0A8J6AY46_9EUKA</name>
<dbReference type="InterPro" id="IPR051422">
    <property type="entry name" value="AlkB_tRNA_MeTrf/Diox"/>
</dbReference>
<dbReference type="GO" id="GO:0006400">
    <property type="term" value="P:tRNA modification"/>
    <property type="evidence" value="ECO:0007669"/>
    <property type="project" value="UniProtKB-ARBA"/>
</dbReference>
<dbReference type="Proteomes" id="UP000717585">
    <property type="component" value="Unassembled WGS sequence"/>
</dbReference>
<dbReference type="Pfam" id="PF08241">
    <property type="entry name" value="Methyltransf_11"/>
    <property type="match status" value="1"/>
</dbReference>
<accession>A0A8J6AY46</accession>
<gene>
    <name evidence="4" type="ORF">J8273_0545</name>
</gene>
<protein>
    <submittedName>
        <fullName evidence="4">Methyltransferase domain</fullName>
    </submittedName>
</protein>
<evidence type="ECO:0000259" key="3">
    <source>
        <dbReference type="Pfam" id="PF08241"/>
    </source>
</evidence>
<sequence length="251" mass="27597">MPTSIEVDDLKDVEQKYVKEVYDVIAAHFASTRTKGPWAPVKAYLNKLPDHSVVLDVGCGNGKYFLVNPRLFMAGLDQSAELAKIAVKSGNPLGLTVGNATALPFSSSAFDHVLSIAVLHHLSDPATRATMLGELIRVTRPGGTVFVSVWSTNAPSAGKRKGPGQEPGQDRLVPWHLQKKFTDDDKVAKAQTPHDNTGDTRNLEVFYRYYHFFREGELEEAVRDAAETCGREVSVEVSSDKGNWYAEITVH</sequence>
<reference evidence="4" key="1">
    <citation type="submission" date="2021-05" db="EMBL/GenBank/DDBJ databases">
        <title>A free-living protist that lacks canonical eukaryotic 1 DNA replication and segregation systems.</title>
        <authorList>
            <person name="Salas-Leiva D.E."/>
            <person name="Tromer E.C."/>
            <person name="Curtis B.A."/>
            <person name="Jerlstrom-Hultqvist J."/>
            <person name="Kolisko M."/>
            <person name="Yi Z."/>
            <person name="Salas-Leiva J.S."/>
            <person name="Gallot-Lavallee L."/>
            <person name="Kops G.J.P.L."/>
            <person name="Archibald J.M."/>
            <person name="Simpson A.G.B."/>
            <person name="Roger A.J."/>
        </authorList>
    </citation>
    <scope>NUCLEOTIDE SEQUENCE</scope>
    <source>
        <strain evidence="4">BICM</strain>
    </source>
</reference>
<keyword evidence="2" id="KW-0808">Transferase</keyword>
<evidence type="ECO:0000313" key="4">
    <source>
        <dbReference type="EMBL" id="KAG9395315.1"/>
    </source>
</evidence>
<dbReference type="OrthoDB" id="271595at2759"/>
<evidence type="ECO:0000256" key="1">
    <source>
        <dbReference type="ARBA" id="ARBA00022603"/>
    </source>
</evidence>
<proteinExistence type="predicted"/>
<keyword evidence="1 4" id="KW-0489">Methyltransferase</keyword>
<dbReference type="Gene3D" id="3.40.50.150">
    <property type="entry name" value="Vaccinia Virus protein VP39"/>
    <property type="match status" value="1"/>
</dbReference>
<dbReference type="SUPFAM" id="SSF53335">
    <property type="entry name" value="S-adenosyl-L-methionine-dependent methyltransferases"/>
    <property type="match status" value="1"/>
</dbReference>
<dbReference type="InterPro" id="IPR029063">
    <property type="entry name" value="SAM-dependent_MTases_sf"/>
</dbReference>
<dbReference type="PANTHER" id="PTHR13069">
    <property type="entry name" value="ALKYLATED DNA REPAIR PROTEIN ALKB HOMOLOG 8"/>
    <property type="match status" value="1"/>
</dbReference>
<keyword evidence="5" id="KW-1185">Reference proteome</keyword>
<dbReference type="GO" id="GO:0008757">
    <property type="term" value="F:S-adenosylmethionine-dependent methyltransferase activity"/>
    <property type="evidence" value="ECO:0007669"/>
    <property type="project" value="InterPro"/>
</dbReference>
<dbReference type="InterPro" id="IPR013216">
    <property type="entry name" value="Methyltransf_11"/>
</dbReference>